<protein>
    <recommendedName>
        <fullName evidence="3">histidine kinase</fullName>
        <ecNumber evidence="3">2.7.13.3</ecNumber>
    </recommendedName>
</protein>
<dbReference type="GO" id="GO:0005886">
    <property type="term" value="C:plasma membrane"/>
    <property type="evidence" value="ECO:0007669"/>
    <property type="project" value="TreeGrafter"/>
</dbReference>
<feature type="domain" description="Histidine kinase" evidence="11">
    <location>
        <begin position="246"/>
        <end position="438"/>
    </location>
</feature>
<evidence type="ECO:0000256" key="2">
    <source>
        <dbReference type="ARBA" id="ARBA00004370"/>
    </source>
</evidence>
<comment type="catalytic activity">
    <reaction evidence="1">
        <text>ATP + protein L-histidine = ADP + protein N-phospho-L-histidine.</text>
        <dbReference type="EC" id="2.7.13.3"/>
    </reaction>
</comment>
<sequence length="460" mass="50883">MKASGPALISPWRTTILRVLLAYAAFFALSVLVLFGVNYWQSATYTATQADFTIGWQFRYFQALPHDALRDRILARIHADAHRPVNYYGLFDSHGRWLLGDVLELPASLTIDGEGEWIQPVLDSHTVRPSPRTRMMAEHLPDGSTIVIARDVDEMIRLRDFMLGGLIWGGLAMVLAGGTFGLVYGRRQLRRIREVQRVALRIAQGHLDERLPAARRDELDLLTHIINHMLDEVVRLMAEVKGACDGIAHDLRTPLIHVRTLLGRAIGRIDEGEGRALVEQALAASDDVLARFGAMLRISEIESMGRRGGFKQVDLGALVDRIHQLYAPMGEFKNVGVTIETDPDLSVEADYPLLFEALSNLVDNAIKFTPACGSVRIALTRTANGPRIAVSDTGPGIDPSERHAVVQRFYRSARTRDIPGSGLGLSVVLAVAHLHDFGFEIVDTLNGTTIHLDCWPQSIA</sequence>
<dbReference type="SMART" id="SM00304">
    <property type="entry name" value="HAMP"/>
    <property type="match status" value="1"/>
</dbReference>
<gene>
    <name evidence="13" type="ORF">D7S86_12425</name>
</gene>
<dbReference type="SUPFAM" id="SSF55874">
    <property type="entry name" value="ATPase domain of HSP90 chaperone/DNA topoisomerase II/histidine kinase"/>
    <property type="match status" value="1"/>
</dbReference>
<keyword evidence="10" id="KW-0472">Membrane</keyword>
<reference evidence="13 14" key="1">
    <citation type="submission" date="2018-10" db="EMBL/GenBank/DDBJ databases">
        <title>Robbsia sp. DHC34, isolated from soil.</title>
        <authorList>
            <person name="Gao Z.-H."/>
            <person name="Qiu L.-H."/>
        </authorList>
    </citation>
    <scope>NUCLEOTIDE SEQUENCE [LARGE SCALE GENOMIC DNA]</scope>
    <source>
        <strain evidence="13 14">DHC34</strain>
    </source>
</reference>
<evidence type="ECO:0000313" key="13">
    <source>
        <dbReference type="EMBL" id="RKP55986.1"/>
    </source>
</evidence>
<dbReference type="InterPro" id="IPR005467">
    <property type="entry name" value="His_kinase_dom"/>
</dbReference>
<dbReference type="InterPro" id="IPR036097">
    <property type="entry name" value="HisK_dim/P_sf"/>
</dbReference>
<dbReference type="PANTHER" id="PTHR45436">
    <property type="entry name" value="SENSOR HISTIDINE KINASE YKOH"/>
    <property type="match status" value="1"/>
</dbReference>
<evidence type="ECO:0000256" key="10">
    <source>
        <dbReference type="SAM" id="Phobius"/>
    </source>
</evidence>
<keyword evidence="14" id="KW-1185">Reference proteome</keyword>
<dbReference type="Pfam" id="PF02518">
    <property type="entry name" value="HATPase_c"/>
    <property type="match status" value="1"/>
</dbReference>
<evidence type="ECO:0000313" key="14">
    <source>
        <dbReference type="Proteomes" id="UP000270342"/>
    </source>
</evidence>
<evidence type="ECO:0000256" key="7">
    <source>
        <dbReference type="ARBA" id="ARBA00022777"/>
    </source>
</evidence>
<name>A0A494Y6P0_9BURK</name>
<dbReference type="InterPro" id="IPR003660">
    <property type="entry name" value="HAMP_dom"/>
</dbReference>
<dbReference type="RefSeq" id="WP_121086820.1">
    <property type="nucleotide sequence ID" value="NZ_RBZU01000004.1"/>
</dbReference>
<dbReference type="InterPro" id="IPR003594">
    <property type="entry name" value="HATPase_dom"/>
</dbReference>
<keyword evidence="7 13" id="KW-0418">Kinase</keyword>
<evidence type="ECO:0000256" key="3">
    <source>
        <dbReference type="ARBA" id="ARBA00012438"/>
    </source>
</evidence>
<dbReference type="OrthoDB" id="8554694at2"/>
<dbReference type="PANTHER" id="PTHR45436:SF8">
    <property type="entry name" value="HISTIDINE KINASE"/>
    <property type="match status" value="1"/>
</dbReference>
<evidence type="ECO:0000259" key="11">
    <source>
        <dbReference type="PROSITE" id="PS50109"/>
    </source>
</evidence>
<keyword evidence="8 10" id="KW-1133">Transmembrane helix</keyword>
<evidence type="ECO:0000259" key="12">
    <source>
        <dbReference type="PROSITE" id="PS50885"/>
    </source>
</evidence>
<dbReference type="GO" id="GO:0000155">
    <property type="term" value="F:phosphorelay sensor kinase activity"/>
    <property type="evidence" value="ECO:0007669"/>
    <property type="project" value="InterPro"/>
</dbReference>
<dbReference type="PROSITE" id="PS50885">
    <property type="entry name" value="HAMP"/>
    <property type="match status" value="1"/>
</dbReference>
<organism evidence="13 14">
    <name type="scientific">Pararobbsia silviterrae</name>
    <dbReference type="NCBI Taxonomy" id="1792498"/>
    <lineage>
        <taxon>Bacteria</taxon>
        <taxon>Pseudomonadati</taxon>
        <taxon>Pseudomonadota</taxon>
        <taxon>Betaproteobacteria</taxon>
        <taxon>Burkholderiales</taxon>
        <taxon>Burkholderiaceae</taxon>
        <taxon>Pararobbsia</taxon>
    </lineage>
</organism>
<evidence type="ECO:0000256" key="6">
    <source>
        <dbReference type="ARBA" id="ARBA00022692"/>
    </source>
</evidence>
<feature type="domain" description="HAMP" evidence="12">
    <location>
        <begin position="186"/>
        <end position="238"/>
    </location>
</feature>
<keyword evidence="4" id="KW-0597">Phosphoprotein</keyword>
<dbReference type="Proteomes" id="UP000270342">
    <property type="component" value="Unassembled WGS sequence"/>
</dbReference>
<comment type="caution">
    <text evidence="13">The sequence shown here is derived from an EMBL/GenBank/DDBJ whole genome shotgun (WGS) entry which is preliminary data.</text>
</comment>
<keyword evidence="5" id="KW-0808">Transferase</keyword>
<evidence type="ECO:0000256" key="4">
    <source>
        <dbReference type="ARBA" id="ARBA00022553"/>
    </source>
</evidence>
<dbReference type="AlphaFoldDB" id="A0A494Y6P0"/>
<evidence type="ECO:0000256" key="5">
    <source>
        <dbReference type="ARBA" id="ARBA00022679"/>
    </source>
</evidence>
<keyword evidence="6 10" id="KW-0812">Transmembrane</keyword>
<dbReference type="SUPFAM" id="SSF158472">
    <property type="entry name" value="HAMP domain-like"/>
    <property type="match status" value="1"/>
</dbReference>
<dbReference type="PROSITE" id="PS50109">
    <property type="entry name" value="HIS_KIN"/>
    <property type="match status" value="1"/>
</dbReference>
<dbReference type="EC" id="2.7.13.3" evidence="3"/>
<dbReference type="Gene3D" id="3.30.565.10">
    <property type="entry name" value="Histidine kinase-like ATPase, C-terminal domain"/>
    <property type="match status" value="1"/>
</dbReference>
<evidence type="ECO:0000256" key="8">
    <source>
        <dbReference type="ARBA" id="ARBA00022989"/>
    </source>
</evidence>
<comment type="subcellular location">
    <subcellularLocation>
        <location evidence="2">Membrane</location>
    </subcellularLocation>
</comment>
<evidence type="ECO:0000256" key="9">
    <source>
        <dbReference type="ARBA" id="ARBA00023012"/>
    </source>
</evidence>
<dbReference type="InterPro" id="IPR036890">
    <property type="entry name" value="HATPase_C_sf"/>
</dbReference>
<dbReference type="CDD" id="cd06225">
    <property type="entry name" value="HAMP"/>
    <property type="match status" value="1"/>
</dbReference>
<dbReference type="SMART" id="SM00387">
    <property type="entry name" value="HATPase_c"/>
    <property type="match status" value="1"/>
</dbReference>
<feature type="transmembrane region" description="Helical" evidence="10">
    <location>
        <begin position="161"/>
        <end position="184"/>
    </location>
</feature>
<evidence type="ECO:0000256" key="1">
    <source>
        <dbReference type="ARBA" id="ARBA00000085"/>
    </source>
</evidence>
<keyword evidence="9" id="KW-0902">Two-component regulatory system</keyword>
<proteinExistence type="predicted"/>
<dbReference type="Pfam" id="PF00672">
    <property type="entry name" value="HAMP"/>
    <property type="match status" value="1"/>
</dbReference>
<dbReference type="Gene3D" id="6.10.340.10">
    <property type="match status" value="1"/>
</dbReference>
<dbReference type="EMBL" id="RBZU01000004">
    <property type="protein sequence ID" value="RKP55986.1"/>
    <property type="molecule type" value="Genomic_DNA"/>
</dbReference>
<dbReference type="SUPFAM" id="SSF47384">
    <property type="entry name" value="Homodimeric domain of signal transducing histidine kinase"/>
    <property type="match status" value="1"/>
</dbReference>
<dbReference type="InterPro" id="IPR050428">
    <property type="entry name" value="TCS_sensor_his_kinase"/>
</dbReference>
<feature type="transmembrane region" description="Helical" evidence="10">
    <location>
        <begin position="20"/>
        <end position="40"/>
    </location>
</feature>
<accession>A0A494Y6P0</accession>